<dbReference type="EMBL" id="CAQQ02381333">
    <property type="status" value="NOT_ANNOTATED_CDS"/>
    <property type="molecule type" value="Genomic_DNA"/>
</dbReference>
<proteinExistence type="predicted"/>
<reference evidence="1" key="2">
    <citation type="submission" date="2015-06" db="UniProtKB">
        <authorList>
            <consortium name="EnsemblMetazoa"/>
        </authorList>
    </citation>
    <scope>IDENTIFICATION</scope>
</reference>
<sequence>MDLCTLLNDCKFLSASKHCHQTAEPYKDFTINIVGIAFWILKKYYGCKRKERKETTTTTKLKIDILSSFSDVSVNTKFGASSIRFQ</sequence>
<protein>
    <submittedName>
        <fullName evidence="1">Uncharacterized protein</fullName>
    </submittedName>
</protein>
<evidence type="ECO:0000313" key="2">
    <source>
        <dbReference type="Proteomes" id="UP000015102"/>
    </source>
</evidence>
<dbReference type="EMBL" id="CAQQ02381332">
    <property type="status" value="NOT_ANNOTATED_CDS"/>
    <property type="molecule type" value="Genomic_DNA"/>
</dbReference>
<dbReference type="Proteomes" id="UP000015102">
    <property type="component" value="Unassembled WGS sequence"/>
</dbReference>
<organism evidence="1 2">
    <name type="scientific">Megaselia scalaris</name>
    <name type="common">Humpbacked fly</name>
    <name type="synonym">Phora scalaris</name>
    <dbReference type="NCBI Taxonomy" id="36166"/>
    <lineage>
        <taxon>Eukaryota</taxon>
        <taxon>Metazoa</taxon>
        <taxon>Ecdysozoa</taxon>
        <taxon>Arthropoda</taxon>
        <taxon>Hexapoda</taxon>
        <taxon>Insecta</taxon>
        <taxon>Pterygota</taxon>
        <taxon>Neoptera</taxon>
        <taxon>Endopterygota</taxon>
        <taxon>Diptera</taxon>
        <taxon>Brachycera</taxon>
        <taxon>Muscomorpha</taxon>
        <taxon>Platypezoidea</taxon>
        <taxon>Phoridae</taxon>
        <taxon>Megaseliini</taxon>
        <taxon>Megaselia</taxon>
    </lineage>
</organism>
<evidence type="ECO:0000313" key="1">
    <source>
        <dbReference type="EnsemblMetazoa" id="MESCA009939-PA"/>
    </source>
</evidence>
<dbReference type="HOGENOM" id="CLU_2500468_0_0_1"/>
<accession>T1H185</accession>
<dbReference type="EnsemblMetazoa" id="MESCA009939-RA">
    <property type="protein sequence ID" value="MESCA009939-PA"/>
    <property type="gene ID" value="MESCA009939"/>
</dbReference>
<name>T1H185_MEGSC</name>
<keyword evidence="2" id="KW-1185">Reference proteome</keyword>
<dbReference type="AlphaFoldDB" id="T1H185"/>
<reference evidence="2" key="1">
    <citation type="submission" date="2013-02" db="EMBL/GenBank/DDBJ databases">
        <authorList>
            <person name="Hughes D."/>
        </authorList>
    </citation>
    <scope>NUCLEOTIDE SEQUENCE</scope>
    <source>
        <strain>Durham</strain>
        <strain evidence="2">NC isolate 2 -- Noor lab</strain>
    </source>
</reference>